<dbReference type="AlphaFoldDB" id="A0A376M3Y2"/>
<proteinExistence type="predicted"/>
<evidence type="ECO:0000313" key="1">
    <source>
        <dbReference type="EMBL" id="STF92694.1"/>
    </source>
</evidence>
<accession>A0A376M3Y2</accession>
<dbReference type="Proteomes" id="UP000254043">
    <property type="component" value="Unassembled WGS sequence"/>
</dbReference>
<sequence length="65" mass="7511">MTTITDKKQYPGEQYLNELITNIEFAARAPVEVVRALDEMVMERRNSKRTVQDILLDAMKKRGIA</sequence>
<evidence type="ECO:0000313" key="2">
    <source>
        <dbReference type="Proteomes" id="UP000254043"/>
    </source>
</evidence>
<name>A0A376M3Y2_ECOLX</name>
<dbReference type="EMBL" id="UGAK01000003">
    <property type="protein sequence ID" value="STF92694.1"/>
    <property type="molecule type" value="Genomic_DNA"/>
</dbReference>
<reference evidence="1 2" key="1">
    <citation type="submission" date="2018-06" db="EMBL/GenBank/DDBJ databases">
        <authorList>
            <consortium name="Pathogen Informatics"/>
            <person name="Doyle S."/>
        </authorList>
    </citation>
    <scope>NUCLEOTIDE SEQUENCE [LARGE SCALE GENOMIC DNA]</scope>
    <source>
        <strain evidence="1 2">NCTC7927</strain>
    </source>
</reference>
<gene>
    <name evidence="1" type="ORF">NCTC7927_01415</name>
</gene>
<protein>
    <submittedName>
        <fullName evidence="1">Eaa protein</fullName>
    </submittedName>
</protein>
<organism evidence="1 2">
    <name type="scientific">Escherichia coli</name>
    <dbReference type="NCBI Taxonomy" id="562"/>
    <lineage>
        <taxon>Bacteria</taxon>
        <taxon>Pseudomonadati</taxon>
        <taxon>Pseudomonadota</taxon>
        <taxon>Gammaproteobacteria</taxon>
        <taxon>Enterobacterales</taxon>
        <taxon>Enterobacteriaceae</taxon>
        <taxon>Escherichia</taxon>
    </lineage>
</organism>